<keyword evidence="6 10" id="KW-0812">Transmembrane</keyword>
<keyword evidence="8 10" id="KW-0472">Membrane</keyword>
<dbReference type="GO" id="GO:0022857">
    <property type="term" value="F:transmembrane transporter activity"/>
    <property type="evidence" value="ECO:0007669"/>
    <property type="project" value="InterPro"/>
</dbReference>
<dbReference type="AlphaFoldDB" id="A0A7W9CBT8"/>
<sequence>MSQNKSTAGRFNARVIGISIAAALGGFLFGFDTAVINGAVDALAGAFDLGSGLQGFAVSSALLGCAVGAWFAGSLANKLGRIPVMVIAAVLFLVSAIGSGLAFGVIDLIVWRVIGGLGVGAASVIAPAYIAEVSPAKVRGRLGSLQQLAIVTGIFTALLSNALLANIAGSAANVLWFGIEAWRWMFMVEAIPAIIYGLMSLRLPESPRFLVARGKIDKASQVLLDFTGETDVNLKIEEIRKTLNAEQKESLKDLRGDRFGLKPIVWVGILLSVFQQFVGINVIFYYSTTLWLSVGFDESSALLTSVITSITNIVVTIVAILLVDKVGRRPMLLIGSVGMAVTLGMMALAFSFGTLEGDAVTLPQPWSLIALICANGFVVFFGATWGPLVWVLLGEMFPNSIRAGALAVAAAAQWIANFFISTTFPSFADIGLTFAYGFYAFFALLSFFFVFFQVPETKGRELETMTDVVELPRRGGKKRA</sequence>
<evidence type="ECO:0000256" key="8">
    <source>
        <dbReference type="ARBA" id="ARBA00023136"/>
    </source>
</evidence>
<feature type="transmembrane region" description="Helical" evidence="10">
    <location>
        <begin position="299"/>
        <end position="323"/>
    </location>
</feature>
<feature type="transmembrane region" description="Helical" evidence="10">
    <location>
        <begin position="330"/>
        <end position="354"/>
    </location>
</feature>
<evidence type="ECO:0000256" key="7">
    <source>
        <dbReference type="ARBA" id="ARBA00022989"/>
    </source>
</evidence>
<accession>A0A7W9CBT8</accession>
<comment type="subcellular location">
    <subcellularLocation>
        <location evidence="1">Cell membrane</location>
        <topology evidence="1">Multi-pass membrane protein</topology>
    </subcellularLocation>
</comment>
<dbReference type="Gene3D" id="1.20.1250.20">
    <property type="entry name" value="MFS general substrate transporter like domains"/>
    <property type="match status" value="2"/>
</dbReference>
<evidence type="ECO:0000256" key="2">
    <source>
        <dbReference type="ARBA" id="ARBA00010992"/>
    </source>
</evidence>
<dbReference type="InterPro" id="IPR036259">
    <property type="entry name" value="MFS_trans_sf"/>
</dbReference>
<proteinExistence type="inferred from homology"/>
<dbReference type="FunFam" id="1.20.1250.20:FF:000122">
    <property type="entry name" value="D-xylose transporter XylE"/>
    <property type="match status" value="1"/>
</dbReference>
<dbReference type="RefSeq" id="WP_144793825.1">
    <property type="nucleotide sequence ID" value="NZ_BAAAPG010000001.1"/>
</dbReference>
<dbReference type="CDD" id="cd17359">
    <property type="entry name" value="MFS_XylE_like"/>
    <property type="match status" value="1"/>
</dbReference>
<dbReference type="InterPro" id="IPR005828">
    <property type="entry name" value="MFS_sugar_transport-like"/>
</dbReference>
<dbReference type="NCBIfam" id="TIGR00879">
    <property type="entry name" value="SP"/>
    <property type="match status" value="1"/>
</dbReference>
<feature type="transmembrane region" description="Helical" evidence="10">
    <location>
        <begin position="430"/>
        <end position="452"/>
    </location>
</feature>
<evidence type="ECO:0000256" key="4">
    <source>
        <dbReference type="ARBA" id="ARBA00022475"/>
    </source>
</evidence>
<dbReference type="PROSITE" id="PS00216">
    <property type="entry name" value="SUGAR_TRANSPORT_1"/>
    <property type="match status" value="1"/>
</dbReference>
<keyword evidence="3 9" id="KW-0813">Transport</keyword>
<feature type="transmembrane region" description="Helical" evidence="10">
    <location>
        <begin position="51"/>
        <end position="72"/>
    </location>
</feature>
<dbReference type="PROSITE" id="PS50850">
    <property type="entry name" value="MFS"/>
    <property type="match status" value="1"/>
</dbReference>
<comment type="caution">
    <text evidence="12">The sequence shown here is derived from an EMBL/GenBank/DDBJ whole genome shotgun (WGS) entry which is preliminary data.</text>
</comment>
<dbReference type="Pfam" id="PF00083">
    <property type="entry name" value="Sugar_tr"/>
    <property type="match status" value="1"/>
</dbReference>
<feature type="domain" description="Major facilitator superfamily (MFS) profile" evidence="11">
    <location>
        <begin position="18"/>
        <end position="458"/>
    </location>
</feature>
<evidence type="ECO:0000256" key="9">
    <source>
        <dbReference type="RuleBase" id="RU003346"/>
    </source>
</evidence>
<keyword evidence="5" id="KW-0762">Sugar transport</keyword>
<dbReference type="InterPro" id="IPR003663">
    <property type="entry name" value="Sugar/inositol_transpt"/>
</dbReference>
<dbReference type="InterPro" id="IPR050814">
    <property type="entry name" value="Myo-inositol_Transporter"/>
</dbReference>
<reference evidence="12 13" key="1">
    <citation type="submission" date="2020-08" db="EMBL/GenBank/DDBJ databases">
        <title>Sequencing the genomes of 1000 actinobacteria strains.</title>
        <authorList>
            <person name="Klenk H.-P."/>
        </authorList>
    </citation>
    <scope>NUCLEOTIDE SEQUENCE [LARGE SCALE GENOMIC DNA]</scope>
    <source>
        <strain evidence="12 13">DSM 24823</strain>
    </source>
</reference>
<evidence type="ECO:0000259" key="11">
    <source>
        <dbReference type="PROSITE" id="PS50850"/>
    </source>
</evidence>
<feature type="transmembrane region" description="Helical" evidence="10">
    <location>
        <begin position="150"/>
        <end position="169"/>
    </location>
</feature>
<evidence type="ECO:0000256" key="5">
    <source>
        <dbReference type="ARBA" id="ARBA00022597"/>
    </source>
</evidence>
<dbReference type="PANTHER" id="PTHR48020">
    <property type="entry name" value="PROTON MYO-INOSITOL COTRANSPORTER"/>
    <property type="match status" value="1"/>
</dbReference>
<dbReference type="InterPro" id="IPR020846">
    <property type="entry name" value="MFS_dom"/>
</dbReference>
<feature type="transmembrane region" description="Helical" evidence="10">
    <location>
        <begin position="405"/>
        <end position="424"/>
    </location>
</feature>
<evidence type="ECO:0000313" key="12">
    <source>
        <dbReference type="EMBL" id="MBB5742711.1"/>
    </source>
</evidence>
<feature type="transmembrane region" description="Helical" evidence="10">
    <location>
        <begin position="366"/>
        <end position="393"/>
    </location>
</feature>
<dbReference type="InterPro" id="IPR047984">
    <property type="entry name" value="XylE-like"/>
</dbReference>
<evidence type="ECO:0000313" key="13">
    <source>
        <dbReference type="Proteomes" id="UP000517712"/>
    </source>
</evidence>
<dbReference type="GO" id="GO:0005886">
    <property type="term" value="C:plasma membrane"/>
    <property type="evidence" value="ECO:0007669"/>
    <property type="project" value="UniProtKB-SubCell"/>
</dbReference>
<evidence type="ECO:0000256" key="3">
    <source>
        <dbReference type="ARBA" id="ARBA00022448"/>
    </source>
</evidence>
<dbReference type="PRINTS" id="PR00171">
    <property type="entry name" value="SUGRTRNSPORT"/>
</dbReference>
<dbReference type="InterPro" id="IPR005829">
    <property type="entry name" value="Sugar_transporter_CS"/>
</dbReference>
<evidence type="ECO:0000256" key="1">
    <source>
        <dbReference type="ARBA" id="ARBA00004651"/>
    </source>
</evidence>
<organism evidence="12 13">
    <name type="scientific">Microbacterium ginsengiterrae</name>
    <dbReference type="NCBI Taxonomy" id="546115"/>
    <lineage>
        <taxon>Bacteria</taxon>
        <taxon>Bacillati</taxon>
        <taxon>Actinomycetota</taxon>
        <taxon>Actinomycetes</taxon>
        <taxon>Micrococcales</taxon>
        <taxon>Microbacteriaceae</taxon>
        <taxon>Microbacterium</taxon>
    </lineage>
</organism>
<feature type="transmembrane region" description="Helical" evidence="10">
    <location>
        <begin position="109"/>
        <end position="130"/>
    </location>
</feature>
<dbReference type="SUPFAM" id="SSF103473">
    <property type="entry name" value="MFS general substrate transporter"/>
    <property type="match status" value="1"/>
</dbReference>
<evidence type="ECO:0000256" key="10">
    <source>
        <dbReference type="SAM" id="Phobius"/>
    </source>
</evidence>
<dbReference type="PROSITE" id="PS00217">
    <property type="entry name" value="SUGAR_TRANSPORT_2"/>
    <property type="match status" value="1"/>
</dbReference>
<keyword evidence="7 10" id="KW-1133">Transmembrane helix</keyword>
<dbReference type="PANTHER" id="PTHR48020:SF12">
    <property type="entry name" value="PROTON MYO-INOSITOL COTRANSPORTER"/>
    <property type="match status" value="1"/>
</dbReference>
<name>A0A7W9CBT8_9MICO</name>
<evidence type="ECO:0000256" key="6">
    <source>
        <dbReference type="ARBA" id="ARBA00022692"/>
    </source>
</evidence>
<feature type="transmembrane region" description="Helical" evidence="10">
    <location>
        <begin position="12"/>
        <end position="31"/>
    </location>
</feature>
<keyword evidence="4" id="KW-1003">Cell membrane</keyword>
<keyword evidence="13" id="KW-1185">Reference proteome</keyword>
<feature type="transmembrane region" description="Helical" evidence="10">
    <location>
        <begin position="84"/>
        <end position="103"/>
    </location>
</feature>
<comment type="similarity">
    <text evidence="2 9">Belongs to the major facilitator superfamily. Sugar transporter (TC 2.A.1.1) family.</text>
</comment>
<gene>
    <name evidence="12" type="ORF">HD600_001208</name>
</gene>
<dbReference type="Proteomes" id="UP000517712">
    <property type="component" value="Unassembled WGS sequence"/>
</dbReference>
<feature type="transmembrane region" description="Helical" evidence="10">
    <location>
        <begin position="181"/>
        <end position="199"/>
    </location>
</feature>
<dbReference type="EMBL" id="JACHMU010000001">
    <property type="protein sequence ID" value="MBB5742711.1"/>
    <property type="molecule type" value="Genomic_DNA"/>
</dbReference>
<feature type="transmembrane region" description="Helical" evidence="10">
    <location>
        <begin position="264"/>
        <end position="287"/>
    </location>
</feature>
<protein>
    <submittedName>
        <fullName evidence="12">Sugar porter (SP) family MFS transporter</fullName>
    </submittedName>
</protein>